<evidence type="ECO:0000313" key="3">
    <source>
        <dbReference type="Proteomes" id="UP000260773"/>
    </source>
</evidence>
<proteinExistence type="predicted"/>
<name>A0A3E2TAQ6_9FIRM</name>
<dbReference type="Pfam" id="PF09000">
    <property type="entry name" value="Cytotoxic"/>
    <property type="match status" value="1"/>
</dbReference>
<evidence type="ECO:0000259" key="1">
    <source>
        <dbReference type="Pfam" id="PF09000"/>
    </source>
</evidence>
<dbReference type="SUPFAM" id="SSF63840">
    <property type="entry name" value="Ribonuclease domain of colicin E3"/>
    <property type="match status" value="1"/>
</dbReference>
<protein>
    <recommendedName>
        <fullName evidence="1">Colicin E3-like ribonuclease domain-containing protein</fullName>
    </recommendedName>
</protein>
<dbReference type="Proteomes" id="UP000260773">
    <property type="component" value="Unassembled WGS sequence"/>
</dbReference>
<dbReference type="GO" id="GO:0016788">
    <property type="term" value="F:hydrolase activity, acting on ester bonds"/>
    <property type="evidence" value="ECO:0007669"/>
    <property type="project" value="InterPro"/>
</dbReference>
<comment type="caution">
    <text evidence="2">The sequence shown here is derived from an EMBL/GenBank/DDBJ whole genome shotgun (WGS) entry which is preliminary data.</text>
</comment>
<dbReference type="GO" id="GO:0043022">
    <property type="term" value="F:ribosome binding"/>
    <property type="evidence" value="ECO:0007669"/>
    <property type="project" value="InterPro"/>
</dbReference>
<accession>A0A3E2TAQ6</accession>
<dbReference type="EMBL" id="QVEP01000085">
    <property type="protein sequence ID" value="RGB71778.1"/>
    <property type="molecule type" value="Genomic_DNA"/>
</dbReference>
<feature type="domain" description="Colicin E3-like ribonuclease" evidence="1">
    <location>
        <begin position="33"/>
        <end position="85"/>
    </location>
</feature>
<gene>
    <name evidence="2" type="ORF">DW070_16920</name>
</gene>
<dbReference type="InterPro" id="IPR036725">
    <property type="entry name" value="ColE3_ribonuclease_sf"/>
</dbReference>
<dbReference type="AlphaFoldDB" id="A0A3E2TAQ6"/>
<sequence>MRLKIRRNKHLIPYSPPSFLEDCFILSKRIEGKKTWKSRDGKRLYQWDSQHGDVEIYSAKNGVHLGSADKITGRTIKPAVKGRKLSDV</sequence>
<reference evidence="2 3" key="1">
    <citation type="submission" date="2018-08" db="EMBL/GenBank/DDBJ databases">
        <title>A genome reference for cultivated species of the human gut microbiota.</title>
        <authorList>
            <person name="Zou Y."/>
            <person name="Xue W."/>
            <person name="Luo G."/>
        </authorList>
    </citation>
    <scope>NUCLEOTIDE SEQUENCE [LARGE SCALE GENOMIC DNA]</scope>
    <source>
        <strain evidence="2 3">AF45-17</strain>
    </source>
</reference>
<dbReference type="InterPro" id="IPR009105">
    <property type="entry name" value="Colicin_E3_ribonuclease"/>
</dbReference>
<dbReference type="Gene3D" id="3.10.380.10">
    <property type="entry name" value="Colicin E3-like ribonuclease domain"/>
    <property type="match status" value="1"/>
</dbReference>
<dbReference type="GO" id="GO:0003723">
    <property type="term" value="F:RNA binding"/>
    <property type="evidence" value="ECO:0007669"/>
    <property type="project" value="InterPro"/>
</dbReference>
<organism evidence="2 3">
    <name type="scientific">Coprococcus catus</name>
    <dbReference type="NCBI Taxonomy" id="116085"/>
    <lineage>
        <taxon>Bacteria</taxon>
        <taxon>Bacillati</taxon>
        <taxon>Bacillota</taxon>
        <taxon>Clostridia</taxon>
        <taxon>Lachnospirales</taxon>
        <taxon>Lachnospiraceae</taxon>
        <taxon>Coprococcus</taxon>
    </lineage>
</organism>
<evidence type="ECO:0000313" key="2">
    <source>
        <dbReference type="EMBL" id="RGB71778.1"/>
    </source>
</evidence>